<dbReference type="InterPro" id="IPR036291">
    <property type="entry name" value="NAD(P)-bd_dom_sf"/>
</dbReference>
<dbReference type="PRINTS" id="PR00081">
    <property type="entry name" value="GDHRDH"/>
</dbReference>
<comment type="caution">
    <text evidence="1">The sequence shown here is derived from an EMBL/GenBank/DDBJ whole genome shotgun (WGS) entry which is preliminary data.</text>
</comment>
<dbReference type="SUPFAM" id="SSF51735">
    <property type="entry name" value="NAD(P)-binding Rossmann-fold domains"/>
    <property type="match status" value="1"/>
</dbReference>
<sequence>MDVKRALIVGAGKGISASFAKGLAARGAQVMLAARNTDKLADLAGETGALTESCDAGDPASVAALFQAADREMGGVDLVLYNASSRARGGIAELDPADVEKAIRISGFGGFLVAQQAAKRMLDQGHGAIFFTGASASVKGYPNSSSFAMGKFALRGLCQSLARELSPKNIHVAHFVIDGGVRSDTRKEPEGKPDSFLDPDAIAQTYLAVLDQPRNAWSWEVELRPFVENF</sequence>
<dbReference type="Proteomes" id="UP000229498">
    <property type="component" value="Unassembled WGS sequence"/>
</dbReference>
<proteinExistence type="predicted"/>
<keyword evidence="2" id="KW-1185">Reference proteome</keyword>
<dbReference type="OrthoDB" id="5513072at2"/>
<evidence type="ECO:0000313" key="2">
    <source>
        <dbReference type="Proteomes" id="UP000229498"/>
    </source>
</evidence>
<reference evidence="1 2" key="1">
    <citation type="submission" date="2017-11" db="EMBL/GenBank/DDBJ databases">
        <title>Draft genome sequence of Rhizobiales bacterium SY3-13.</title>
        <authorList>
            <person name="Sun C."/>
        </authorList>
    </citation>
    <scope>NUCLEOTIDE SEQUENCE [LARGE SCALE GENOMIC DNA]</scope>
    <source>
        <strain evidence="1 2">SY3-13</strain>
    </source>
</reference>
<dbReference type="EMBL" id="PHIG01000048">
    <property type="protein sequence ID" value="PJK28042.1"/>
    <property type="molecule type" value="Genomic_DNA"/>
</dbReference>
<gene>
    <name evidence="1" type="ORF">CVT23_18560</name>
</gene>
<dbReference type="InterPro" id="IPR002347">
    <property type="entry name" value="SDR_fam"/>
</dbReference>
<dbReference type="Pfam" id="PF00106">
    <property type="entry name" value="adh_short"/>
    <property type="match status" value="1"/>
</dbReference>
<name>A0A2M9FX49_9PROT</name>
<dbReference type="RefSeq" id="WP_109792978.1">
    <property type="nucleotide sequence ID" value="NZ_PHIG01000048.1"/>
</dbReference>
<accession>A0A2M9FX49</accession>
<organism evidence="1 2">
    <name type="scientific">Minwuia thermotolerans</name>
    <dbReference type="NCBI Taxonomy" id="2056226"/>
    <lineage>
        <taxon>Bacteria</taxon>
        <taxon>Pseudomonadati</taxon>
        <taxon>Pseudomonadota</taxon>
        <taxon>Alphaproteobacteria</taxon>
        <taxon>Minwuiales</taxon>
        <taxon>Minwuiaceae</taxon>
        <taxon>Minwuia</taxon>
    </lineage>
</organism>
<protein>
    <submittedName>
        <fullName evidence="1">Oxidoreductase</fullName>
    </submittedName>
</protein>
<evidence type="ECO:0000313" key="1">
    <source>
        <dbReference type="EMBL" id="PJK28042.1"/>
    </source>
</evidence>
<dbReference type="Gene3D" id="3.40.50.720">
    <property type="entry name" value="NAD(P)-binding Rossmann-like Domain"/>
    <property type="match status" value="1"/>
</dbReference>
<dbReference type="PANTHER" id="PTHR43431">
    <property type="entry name" value="OXIDOREDUCTASE, SHORT CHAIN DEHYDROGENASE/REDUCTASE FAMILY (AFU_ORTHOLOGUE AFUA_5G14000)"/>
    <property type="match status" value="1"/>
</dbReference>
<dbReference type="AlphaFoldDB" id="A0A2M9FX49"/>
<dbReference type="PANTHER" id="PTHR43431:SF7">
    <property type="entry name" value="OXIDOREDUCTASE, SHORT CHAIN DEHYDROGENASE_REDUCTASE FAMILY (AFU_ORTHOLOGUE AFUA_5G14000)"/>
    <property type="match status" value="1"/>
</dbReference>